<proteinExistence type="predicted"/>
<organism evidence="2 3">
    <name type="scientific">Jannaschia donghaensis</name>
    <dbReference type="NCBI Taxonomy" id="420998"/>
    <lineage>
        <taxon>Bacteria</taxon>
        <taxon>Pseudomonadati</taxon>
        <taxon>Pseudomonadota</taxon>
        <taxon>Alphaproteobacteria</taxon>
        <taxon>Rhodobacterales</taxon>
        <taxon>Roseobacteraceae</taxon>
        <taxon>Jannaschia</taxon>
    </lineage>
</organism>
<gene>
    <name evidence="2" type="ORF">JDO7802_01852</name>
</gene>
<dbReference type="EMBL" id="CXSU01000012">
    <property type="protein sequence ID" value="CTQ49835.1"/>
    <property type="molecule type" value="Genomic_DNA"/>
</dbReference>
<feature type="compositionally biased region" description="Basic residues" evidence="1">
    <location>
        <begin position="70"/>
        <end position="83"/>
    </location>
</feature>
<reference evidence="2 3" key="1">
    <citation type="submission" date="2015-07" db="EMBL/GenBank/DDBJ databases">
        <authorList>
            <person name="Noorani M."/>
        </authorList>
    </citation>
    <scope>NUCLEOTIDE SEQUENCE [LARGE SCALE GENOMIC DNA]</scope>
    <source>
        <strain evidence="2 3">CECT 7802</strain>
    </source>
</reference>
<dbReference type="AlphaFoldDB" id="A0A0M6YJJ8"/>
<accession>A0A0M6YJJ8</accession>
<protein>
    <submittedName>
        <fullName evidence="2">Uncharacterized protein</fullName>
    </submittedName>
</protein>
<feature type="region of interest" description="Disordered" evidence="1">
    <location>
        <begin position="51"/>
        <end position="83"/>
    </location>
</feature>
<evidence type="ECO:0000313" key="2">
    <source>
        <dbReference type="EMBL" id="CTQ49835.1"/>
    </source>
</evidence>
<sequence>MTYTSYRRSNLLLFRNALTSPRFFFASTRLRFWLSDTFVFTRRFGTTVARTNSTSHARATFGQHPSRPTPNKKARRSRAGPFR</sequence>
<dbReference type="Proteomes" id="UP000049222">
    <property type="component" value="Unassembled WGS sequence"/>
</dbReference>
<evidence type="ECO:0000313" key="3">
    <source>
        <dbReference type="Proteomes" id="UP000049222"/>
    </source>
</evidence>
<evidence type="ECO:0000256" key="1">
    <source>
        <dbReference type="SAM" id="MobiDB-lite"/>
    </source>
</evidence>
<name>A0A0M6YJJ8_9RHOB</name>
<keyword evidence="3" id="KW-1185">Reference proteome</keyword>